<name>A0ACC2STB5_9FUNG</name>
<reference evidence="1" key="1">
    <citation type="submission" date="2022-04" db="EMBL/GenBank/DDBJ databases">
        <title>Genome of the entomopathogenic fungus Entomophthora muscae.</title>
        <authorList>
            <person name="Elya C."/>
            <person name="Lovett B.R."/>
            <person name="Lee E."/>
            <person name="Macias A.M."/>
            <person name="Hajek A.E."/>
            <person name="De Bivort B.L."/>
            <person name="Kasson M.T."/>
            <person name="De Fine Licht H.H."/>
            <person name="Stajich J.E."/>
        </authorList>
    </citation>
    <scope>NUCLEOTIDE SEQUENCE</scope>
    <source>
        <strain evidence="1">Berkeley</strain>
    </source>
</reference>
<accession>A0ACC2STB5</accession>
<evidence type="ECO:0000313" key="1">
    <source>
        <dbReference type="EMBL" id="KAJ9065641.1"/>
    </source>
</evidence>
<comment type="caution">
    <text evidence="1">The sequence shown here is derived from an EMBL/GenBank/DDBJ whole genome shotgun (WGS) entry which is preliminary data.</text>
</comment>
<gene>
    <name evidence="1" type="ORF">DSO57_1017395</name>
</gene>
<organism evidence="1 2">
    <name type="scientific">Entomophthora muscae</name>
    <dbReference type="NCBI Taxonomy" id="34485"/>
    <lineage>
        <taxon>Eukaryota</taxon>
        <taxon>Fungi</taxon>
        <taxon>Fungi incertae sedis</taxon>
        <taxon>Zoopagomycota</taxon>
        <taxon>Entomophthoromycotina</taxon>
        <taxon>Entomophthoromycetes</taxon>
        <taxon>Entomophthorales</taxon>
        <taxon>Entomophthoraceae</taxon>
        <taxon>Entomophthora</taxon>
    </lineage>
</organism>
<sequence>MSHAAMTSTPKYCCAPIDLRTCCLVLAILQILYGGSILLPADLAIDHEMSFDSYTIYSIATIAFASVGLYGIIKKKHKPVQSLKYFFLFETIILGLSLATSGIHLIISGDTRCAPSSTEGNCQLGTRAPIIIFILSLGLWIFKKASIASVYAVPDLPVYEPAPPSYIQDVPLQPKPTNLVNSQT</sequence>
<dbReference type="EMBL" id="QTSX02004333">
    <property type="protein sequence ID" value="KAJ9065641.1"/>
    <property type="molecule type" value="Genomic_DNA"/>
</dbReference>
<proteinExistence type="predicted"/>
<evidence type="ECO:0000313" key="2">
    <source>
        <dbReference type="Proteomes" id="UP001165960"/>
    </source>
</evidence>
<keyword evidence="2" id="KW-1185">Reference proteome</keyword>
<dbReference type="Proteomes" id="UP001165960">
    <property type="component" value="Unassembled WGS sequence"/>
</dbReference>
<protein>
    <submittedName>
        <fullName evidence="1">Uncharacterized protein</fullName>
    </submittedName>
</protein>